<reference evidence="2 5" key="1">
    <citation type="submission" date="2009-10" db="EMBL/GenBank/DDBJ databases">
        <authorList>
            <consortium name="Los Alamos National Laboratory (LANL)"/>
            <consortium name="National Microbial Pathogen Data Resource (NMPDR)"/>
            <person name="Munk A.C."/>
            <person name="Chertkov O."/>
            <person name="Tapia R."/>
            <person name="Green L."/>
            <person name="Rogers Y."/>
            <person name="Detter J.C."/>
            <person name="Bruce D."/>
            <person name="Brettin T.S."/>
            <person name="Colwell R.R."/>
            <person name="Huq A."/>
            <person name="Grim C.J."/>
            <person name="Hasan N.A."/>
            <person name="Bartels D."/>
            <person name="Vonstein V."/>
        </authorList>
    </citation>
    <scope>NUCLEOTIDE SEQUENCE [LARGE SCALE GENOMIC DNA]</scope>
    <source>
        <strain evidence="2 5">CIP 102891</strain>
    </source>
</reference>
<evidence type="ECO:0000256" key="1">
    <source>
        <dbReference type="SAM" id="SignalP"/>
    </source>
</evidence>
<comment type="caution">
    <text evidence="3">The sequence shown here is derived from an EMBL/GenBank/DDBJ whole genome shotgun (WGS) entry which is preliminary data.</text>
</comment>
<keyword evidence="1" id="KW-0732">Signal</keyword>
<dbReference type="EMBL" id="AFWH01000051">
    <property type="protein sequence ID" value="EGU47378.1"/>
    <property type="molecule type" value="Genomic_DNA"/>
</dbReference>
<dbReference type="OrthoDB" id="5899555at2"/>
<dbReference type="AlphaFoldDB" id="C9QL45"/>
<keyword evidence="5" id="KW-1185">Reference proteome</keyword>
<name>C9QL45_VIBOR</name>
<feature type="signal peptide" evidence="1">
    <location>
        <begin position="1"/>
        <end position="23"/>
    </location>
</feature>
<accession>C9QL45</accession>
<dbReference type="eggNOG" id="ENOG5031XWF">
    <property type="taxonomic scope" value="Bacteria"/>
</dbReference>
<dbReference type="PATRIC" id="fig|675816.5.peg.3385"/>
<feature type="chain" id="PRO_5003000670" evidence="1">
    <location>
        <begin position="24"/>
        <end position="173"/>
    </location>
</feature>
<dbReference type="EMBL" id="ACZV01000005">
    <property type="protein sequence ID" value="EEX91523.1"/>
    <property type="molecule type" value="Genomic_DNA"/>
</dbReference>
<dbReference type="Proteomes" id="UP000003515">
    <property type="component" value="Unassembled WGS sequence"/>
</dbReference>
<proteinExistence type="predicted"/>
<evidence type="ECO:0000313" key="4">
    <source>
        <dbReference type="Proteomes" id="UP000002817"/>
    </source>
</evidence>
<sequence length="173" mass="19923">MRWFTAFIALFSLNVSVAFNASANTLTLSSQPDTLRQNILSSWQECDENTWCEDELGYYRESYFAQAIVGESALEIELLSEFSAHQLSQLQLNLRSDGFSLQSVEVMEQRFDISQQSSQRSMSEVDEALVRFINRYPQTAPRKLVWYSPLWDAELISDGEIISLRFMSGDYTE</sequence>
<dbReference type="STRING" id="675816.VIA_002165"/>
<evidence type="ECO:0000313" key="3">
    <source>
        <dbReference type="EMBL" id="EGU47378.1"/>
    </source>
</evidence>
<protein>
    <submittedName>
        <fullName evidence="3">Uncharacterized protein</fullName>
    </submittedName>
</protein>
<organism evidence="3 4">
    <name type="scientific">Vibrio orientalis CIP 102891 = ATCC 33934</name>
    <dbReference type="NCBI Taxonomy" id="675816"/>
    <lineage>
        <taxon>Bacteria</taxon>
        <taxon>Pseudomonadati</taxon>
        <taxon>Pseudomonadota</taxon>
        <taxon>Gammaproteobacteria</taxon>
        <taxon>Vibrionales</taxon>
        <taxon>Vibrionaceae</taxon>
        <taxon>Vibrio</taxon>
        <taxon>Vibrio oreintalis group</taxon>
    </lineage>
</organism>
<gene>
    <name evidence="2" type="ORF">VIA_002165</name>
    <name evidence="3" type="ORF">VIOR3934_17888</name>
</gene>
<evidence type="ECO:0000313" key="5">
    <source>
        <dbReference type="Proteomes" id="UP000003515"/>
    </source>
</evidence>
<reference evidence="3" key="2">
    <citation type="submission" date="2011-08" db="EMBL/GenBank/DDBJ databases">
        <authorList>
            <person name="Hoffman M."/>
            <person name="Strain E.A."/>
            <person name="Brown E."/>
            <person name="Allard M.W."/>
        </authorList>
    </citation>
    <scope>NUCLEOTIDE SEQUENCE</scope>
    <source>
        <strain evidence="3">CIP 102891</strain>
    </source>
</reference>
<dbReference type="Proteomes" id="UP000002817">
    <property type="component" value="Unassembled WGS sequence"/>
</dbReference>
<evidence type="ECO:0000313" key="2">
    <source>
        <dbReference type="EMBL" id="EEX91523.1"/>
    </source>
</evidence>
<dbReference type="RefSeq" id="WP_004413069.1">
    <property type="nucleotide sequence ID" value="NZ_ACZV01000005.1"/>
</dbReference>
<reference evidence="3 4" key="3">
    <citation type="journal article" date="2012" name="Int. J. Syst. Evol. Microbiol.">
        <title>Vibrio caribbeanicus sp. nov., isolated from the marine sponge Scleritoderma cyanea.</title>
        <authorList>
            <person name="Hoffmann M."/>
            <person name="Monday S.R."/>
            <person name="Allard M.W."/>
            <person name="Strain E.A."/>
            <person name="Whittaker P."/>
            <person name="Naum M."/>
            <person name="McCarthy P.J."/>
            <person name="Lopez J.V."/>
            <person name="Fischer M."/>
            <person name="Brown E.W."/>
        </authorList>
    </citation>
    <scope>NUCLEOTIDE SEQUENCE [LARGE SCALE GENOMIC DNA]</scope>
    <source>
        <strain evidence="3">CIP 102891</strain>
        <strain evidence="4">CIP 102891 / ATCC 33934</strain>
    </source>
</reference>